<organism evidence="1 2">
    <name type="scientific">Kribbella orskensis</name>
    <dbReference type="NCBI Taxonomy" id="2512216"/>
    <lineage>
        <taxon>Bacteria</taxon>
        <taxon>Bacillati</taxon>
        <taxon>Actinomycetota</taxon>
        <taxon>Actinomycetes</taxon>
        <taxon>Propionibacteriales</taxon>
        <taxon>Kribbellaceae</taxon>
        <taxon>Kribbella</taxon>
    </lineage>
</organism>
<dbReference type="RefSeq" id="WP_158292860.1">
    <property type="nucleotide sequence ID" value="NZ_SLWM01000006.1"/>
</dbReference>
<keyword evidence="2" id="KW-1185">Reference proteome</keyword>
<sequence>MEYTLSVDRAVDSLTLAIVRDFDEAADSSIIRLTEATAPGPIGTLSSVLQLPAMPAGGARRVVLWTSDMDRAAKATVRFRSEAQHDERTRTDLVNDVVIPDLIPFKA</sequence>
<gene>
    <name evidence="1" type="ORF">EV644_10630</name>
</gene>
<comment type="caution">
    <text evidence="1">The sequence shown here is derived from an EMBL/GenBank/DDBJ whole genome shotgun (WGS) entry which is preliminary data.</text>
</comment>
<protein>
    <submittedName>
        <fullName evidence="1">Uncharacterized protein</fullName>
    </submittedName>
</protein>
<name>A0ABY2BJI7_9ACTN</name>
<dbReference type="EMBL" id="SLWM01000006">
    <property type="protein sequence ID" value="TCO22723.1"/>
    <property type="molecule type" value="Genomic_DNA"/>
</dbReference>
<accession>A0ABY2BJI7</accession>
<dbReference type="Proteomes" id="UP000295818">
    <property type="component" value="Unassembled WGS sequence"/>
</dbReference>
<evidence type="ECO:0000313" key="2">
    <source>
        <dbReference type="Proteomes" id="UP000295818"/>
    </source>
</evidence>
<reference evidence="1 2" key="1">
    <citation type="journal article" date="2015" name="Stand. Genomic Sci.">
        <title>Genomic Encyclopedia of Bacterial and Archaeal Type Strains, Phase III: the genomes of soil and plant-associated and newly described type strains.</title>
        <authorList>
            <person name="Whitman W.B."/>
            <person name="Woyke T."/>
            <person name="Klenk H.P."/>
            <person name="Zhou Y."/>
            <person name="Lilburn T.G."/>
            <person name="Beck B.J."/>
            <person name="De Vos P."/>
            <person name="Vandamme P."/>
            <person name="Eisen J.A."/>
            <person name="Garrity G."/>
            <person name="Hugenholtz P."/>
            <person name="Kyrpides N.C."/>
        </authorList>
    </citation>
    <scope>NUCLEOTIDE SEQUENCE [LARGE SCALE GENOMIC DNA]</scope>
    <source>
        <strain evidence="1 2">VKM Ac-2538</strain>
    </source>
</reference>
<evidence type="ECO:0000313" key="1">
    <source>
        <dbReference type="EMBL" id="TCO22723.1"/>
    </source>
</evidence>
<proteinExistence type="predicted"/>